<evidence type="ECO:0000256" key="1">
    <source>
        <dbReference type="SAM" id="MobiDB-lite"/>
    </source>
</evidence>
<keyword evidence="3" id="KW-1185">Reference proteome</keyword>
<comment type="caution">
    <text evidence="2">The sequence shown here is derived from an EMBL/GenBank/DDBJ whole genome shotgun (WGS) entry which is preliminary data.</text>
</comment>
<organism evidence="2 3">
    <name type="scientific">Araneus ventricosus</name>
    <name type="common">Orbweaver spider</name>
    <name type="synonym">Epeira ventricosa</name>
    <dbReference type="NCBI Taxonomy" id="182803"/>
    <lineage>
        <taxon>Eukaryota</taxon>
        <taxon>Metazoa</taxon>
        <taxon>Ecdysozoa</taxon>
        <taxon>Arthropoda</taxon>
        <taxon>Chelicerata</taxon>
        <taxon>Arachnida</taxon>
        <taxon>Araneae</taxon>
        <taxon>Araneomorphae</taxon>
        <taxon>Entelegynae</taxon>
        <taxon>Araneoidea</taxon>
        <taxon>Araneidae</taxon>
        <taxon>Araneus</taxon>
    </lineage>
</organism>
<dbReference type="EMBL" id="BGPR01026376">
    <property type="protein sequence ID" value="GBN96050.1"/>
    <property type="molecule type" value="Genomic_DNA"/>
</dbReference>
<protein>
    <submittedName>
        <fullName evidence="2">Uncharacterized protein</fullName>
    </submittedName>
</protein>
<dbReference type="Proteomes" id="UP000499080">
    <property type="component" value="Unassembled WGS sequence"/>
</dbReference>
<evidence type="ECO:0000313" key="2">
    <source>
        <dbReference type="EMBL" id="GBN96050.1"/>
    </source>
</evidence>
<feature type="region of interest" description="Disordered" evidence="1">
    <location>
        <begin position="53"/>
        <end position="79"/>
    </location>
</feature>
<accession>A0A4Y2T7X3</accession>
<name>A0A4Y2T7X3_ARAVE</name>
<sequence>MRGLSENKRNLWPFLKTARFVQMYSFHIDYRVLTIMNISHSFTDPFKFRTFHRKAQPTQDPAGSGISPLRRLGAPSTIS</sequence>
<dbReference type="AlphaFoldDB" id="A0A4Y2T7X3"/>
<proteinExistence type="predicted"/>
<evidence type="ECO:0000313" key="3">
    <source>
        <dbReference type="Proteomes" id="UP000499080"/>
    </source>
</evidence>
<gene>
    <name evidence="2" type="ORF">AVEN_120697_1</name>
</gene>
<reference evidence="2 3" key="1">
    <citation type="journal article" date="2019" name="Sci. Rep.">
        <title>Orb-weaving spider Araneus ventricosus genome elucidates the spidroin gene catalogue.</title>
        <authorList>
            <person name="Kono N."/>
            <person name="Nakamura H."/>
            <person name="Ohtoshi R."/>
            <person name="Moran D.A.P."/>
            <person name="Shinohara A."/>
            <person name="Yoshida Y."/>
            <person name="Fujiwara M."/>
            <person name="Mori M."/>
            <person name="Tomita M."/>
            <person name="Arakawa K."/>
        </authorList>
    </citation>
    <scope>NUCLEOTIDE SEQUENCE [LARGE SCALE GENOMIC DNA]</scope>
</reference>